<dbReference type="Proteomes" id="UP000661012">
    <property type="component" value="Unassembled WGS sequence"/>
</dbReference>
<proteinExistence type="predicted"/>
<dbReference type="EMBL" id="JACYNN010000023">
    <property type="protein sequence ID" value="MBD8108716.1"/>
    <property type="molecule type" value="Genomic_DNA"/>
</dbReference>
<evidence type="ECO:0000313" key="2">
    <source>
        <dbReference type="EMBL" id="MBD8108716.1"/>
    </source>
</evidence>
<feature type="region of interest" description="Disordered" evidence="1">
    <location>
        <begin position="1"/>
        <end position="21"/>
    </location>
</feature>
<keyword evidence="3" id="KW-1185">Reference proteome</keyword>
<evidence type="ECO:0000256" key="1">
    <source>
        <dbReference type="SAM" id="MobiDB-lite"/>
    </source>
</evidence>
<gene>
    <name evidence="2" type="ORF">IFT93_20245</name>
</gene>
<organism evidence="2 3">
    <name type="scientific">Erwinia persicina</name>
    <dbReference type="NCBI Taxonomy" id="55211"/>
    <lineage>
        <taxon>Bacteria</taxon>
        <taxon>Pseudomonadati</taxon>
        <taxon>Pseudomonadota</taxon>
        <taxon>Gammaproteobacteria</taxon>
        <taxon>Enterobacterales</taxon>
        <taxon>Erwiniaceae</taxon>
        <taxon>Erwinia</taxon>
    </lineage>
</organism>
<protein>
    <submittedName>
        <fullName evidence="2">Type IV secretion protein Rhs</fullName>
    </submittedName>
</protein>
<sequence length="190" mass="22144">MTIHDASKKKKKDDKNQDDDSVRKLTTGEVALARTVFGNRIDYEKVKIHHGSYLPFGLQGENVAMTPNGELYFRHWHRPDFSKTSADLQHLFIHEMTHVWQREKGMNVLGRGMFSWLASYHYQLDGRLLSEYPMEQQAQIVADHFTLESQGYDIWLRLKGGRFPDITLDGDVTESVIRTEYKNALRGFPW</sequence>
<dbReference type="RefSeq" id="WP_191931274.1">
    <property type="nucleotide sequence ID" value="NZ_JACYNM010000031.1"/>
</dbReference>
<evidence type="ECO:0000313" key="3">
    <source>
        <dbReference type="Proteomes" id="UP000661012"/>
    </source>
</evidence>
<reference evidence="2 3" key="1">
    <citation type="journal article" date="2020" name="FEMS Microbiol. Ecol.">
        <title>Temporal dynamics of bacterial communities during seed development and maturation.</title>
        <authorList>
            <person name="Chesneau G."/>
            <person name="Torres-Cortes G."/>
            <person name="Briand M."/>
            <person name="Darrasse A."/>
            <person name="Preveaux A."/>
            <person name="Marais C."/>
            <person name="Jacques M.A."/>
            <person name="Shade A."/>
            <person name="Barret M."/>
        </authorList>
    </citation>
    <scope>NUCLEOTIDE SEQUENCE [LARGE SCALE GENOMIC DNA]</scope>
    <source>
        <strain evidence="2 3">CFBP13732</strain>
    </source>
</reference>
<accession>A0ABR8ZYA3</accession>
<name>A0ABR8ZYA3_9GAMM</name>
<comment type="caution">
    <text evidence="2">The sequence shown here is derived from an EMBL/GenBank/DDBJ whole genome shotgun (WGS) entry which is preliminary data.</text>
</comment>